<dbReference type="Proteomes" id="UP000076078">
    <property type="component" value="Unassembled WGS sequence"/>
</dbReference>
<evidence type="ECO:0000256" key="1">
    <source>
        <dbReference type="SAM" id="Coils"/>
    </source>
</evidence>
<feature type="signal peptide" evidence="3">
    <location>
        <begin position="1"/>
        <end position="21"/>
    </location>
</feature>
<dbReference type="AlphaFoldDB" id="A0A152A9N0"/>
<keyword evidence="3" id="KW-0732">Signal</keyword>
<dbReference type="SUPFAM" id="SSF54001">
    <property type="entry name" value="Cysteine proteinases"/>
    <property type="match status" value="1"/>
</dbReference>
<dbReference type="OrthoDB" id="20891at2759"/>
<dbReference type="EMBL" id="LODT01000001">
    <property type="protein sequence ID" value="KYR02928.1"/>
    <property type="molecule type" value="Genomic_DNA"/>
</dbReference>
<feature type="chain" id="PRO_5007593789" description="Cathepsin propeptide inhibitor domain-containing protein" evidence="3">
    <location>
        <begin position="22"/>
        <end position="232"/>
    </location>
</feature>
<dbReference type="SMART" id="SM00848">
    <property type="entry name" value="Inhibitor_I29"/>
    <property type="match status" value="1"/>
</dbReference>
<reference evidence="5 6" key="1">
    <citation type="submission" date="2015-12" db="EMBL/GenBank/DDBJ databases">
        <title>Dictyostelia acquired genes for synthesis and detection of signals that induce cell-type specialization by lateral gene transfer from prokaryotes.</title>
        <authorList>
            <person name="Gloeckner G."/>
            <person name="Schaap P."/>
        </authorList>
    </citation>
    <scope>NUCLEOTIDE SEQUENCE [LARGE SCALE GENOMIC DNA]</scope>
    <source>
        <strain evidence="5 6">TK</strain>
    </source>
</reference>
<keyword evidence="6" id="KW-1185">Reference proteome</keyword>
<dbReference type="InterPro" id="IPR038765">
    <property type="entry name" value="Papain-like_cys_pep_sf"/>
</dbReference>
<dbReference type="Pfam" id="PF08246">
    <property type="entry name" value="Inhibitor_I29"/>
    <property type="match status" value="1"/>
</dbReference>
<evidence type="ECO:0000256" key="2">
    <source>
        <dbReference type="SAM" id="Phobius"/>
    </source>
</evidence>
<gene>
    <name evidence="5" type="ORF">DLAC_00408</name>
</gene>
<dbReference type="OMA" id="CAFIGRK"/>
<organism evidence="5 6">
    <name type="scientific">Tieghemostelium lacteum</name>
    <name type="common">Slime mold</name>
    <name type="synonym">Dictyostelium lacteum</name>
    <dbReference type="NCBI Taxonomy" id="361077"/>
    <lineage>
        <taxon>Eukaryota</taxon>
        <taxon>Amoebozoa</taxon>
        <taxon>Evosea</taxon>
        <taxon>Eumycetozoa</taxon>
        <taxon>Dictyostelia</taxon>
        <taxon>Dictyosteliales</taxon>
        <taxon>Raperosteliaceae</taxon>
        <taxon>Tieghemostelium</taxon>
    </lineage>
</organism>
<keyword evidence="2" id="KW-0812">Transmembrane</keyword>
<feature type="transmembrane region" description="Helical" evidence="2">
    <location>
        <begin position="153"/>
        <end position="176"/>
    </location>
</feature>
<proteinExistence type="predicted"/>
<evidence type="ECO:0000259" key="4">
    <source>
        <dbReference type="SMART" id="SM00848"/>
    </source>
</evidence>
<dbReference type="FunCoup" id="A0A152A9N0">
    <property type="interactions" value="425"/>
</dbReference>
<keyword evidence="2" id="KW-1133">Transmembrane helix</keyword>
<evidence type="ECO:0000256" key="3">
    <source>
        <dbReference type="SAM" id="SignalP"/>
    </source>
</evidence>
<feature type="domain" description="Cathepsin propeptide inhibitor" evidence="4">
    <location>
        <begin position="31"/>
        <end position="126"/>
    </location>
</feature>
<sequence length="232" mass="25656">MKSIIFVFLIVLLVLVSNIQSISDKEYWDSFGNWRSCYGKNYDSSEIQEKFKNYKDNCEKINQNNEKYCDTPSFDAIIDISDSSLNIKLLNTLDIAMEQVISVSLPTSSVPIQSLNEFSDMSYYEFVSTYTGAEPAESAAVAVGTAGSVLSSAAIVGISLAGCAIVASAVSTGIYIHKKNKKKQEEEEKKKEEKQVEEMKKYLENISAVNLFDMTPGSHKSITGRGVPIPLQ</sequence>
<comment type="caution">
    <text evidence="5">The sequence shown here is derived from an EMBL/GenBank/DDBJ whole genome shotgun (WGS) entry which is preliminary data.</text>
</comment>
<keyword evidence="2" id="KW-0472">Membrane</keyword>
<accession>A0A152A9N0</accession>
<evidence type="ECO:0000313" key="6">
    <source>
        <dbReference type="Proteomes" id="UP000076078"/>
    </source>
</evidence>
<dbReference type="InterPro" id="IPR013201">
    <property type="entry name" value="Prot_inhib_I29"/>
</dbReference>
<keyword evidence="1" id="KW-0175">Coiled coil</keyword>
<feature type="coiled-coil region" evidence="1">
    <location>
        <begin position="175"/>
        <end position="209"/>
    </location>
</feature>
<evidence type="ECO:0000313" key="5">
    <source>
        <dbReference type="EMBL" id="KYR02928.1"/>
    </source>
</evidence>
<protein>
    <recommendedName>
        <fullName evidence="4">Cathepsin propeptide inhibitor domain-containing protein</fullName>
    </recommendedName>
</protein>
<name>A0A152A9N0_TIELA</name>
<dbReference type="InParanoid" id="A0A152A9N0"/>
<dbReference type="Gene3D" id="3.90.70.10">
    <property type="entry name" value="Cysteine proteinases"/>
    <property type="match status" value="1"/>
</dbReference>